<sequence length="225" mass="24701">MIEAAMFDLDETLIDRRAALMAFLPDQFKRLGDQLKGVTFQNFQDTFFALEKHGFLDKQKLYPRLAAALGLGSDCETLLLSDFQRRYPQFARLSFGALEALIALRRHGLKTAIISNGHTNVQAAKIEITGLRNVVDLVVISEDIGLRKPDPRIFQLAAERLDVVPAHCIFVGDNPEADVGGAVSAGMTGVFYGAGSSWPDALPSPKYRIDTFAEVLPLIETLHGA</sequence>
<reference evidence="5 6" key="1">
    <citation type="submission" date="2020-08" db="EMBL/GenBank/DDBJ databases">
        <title>Genomic Encyclopedia of Type Strains, Phase IV (KMG-V): Genome sequencing to study the core and pangenomes of soil and plant-associated prokaryotes.</title>
        <authorList>
            <person name="Whitman W."/>
        </authorList>
    </citation>
    <scope>NUCLEOTIDE SEQUENCE [LARGE SCALE GENOMIC DNA]</scope>
    <source>
        <strain evidence="5 6">SEMIA 4060</strain>
    </source>
</reference>
<evidence type="ECO:0000256" key="3">
    <source>
        <dbReference type="ARBA" id="ARBA00022801"/>
    </source>
</evidence>
<comment type="caution">
    <text evidence="5">The sequence shown here is derived from an EMBL/GenBank/DDBJ whole genome shotgun (WGS) entry which is preliminary data.</text>
</comment>
<evidence type="ECO:0000256" key="1">
    <source>
        <dbReference type="ARBA" id="ARBA00001946"/>
    </source>
</evidence>
<comment type="cofactor">
    <cofactor evidence="1">
        <name>Mg(2+)</name>
        <dbReference type="ChEBI" id="CHEBI:18420"/>
    </cofactor>
</comment>
<dbReference type="InterPro" id="IPR023214">
    <property type="entry name" value="HAD_sf"/>
</dbReference>
<keyword evidence="2" id="KW-0479">Metal-binding</keyword>
<dbReference type="Gene3D" id="1.10.150.520">
    <property type="match status" value="1"/>
</dbReference>
<evidence type="ECO:0000256" key="4">
    <source>
        <dbReference type="ARBA" id="ARBA00022842"/>
    </source>
</evidence>
<dbReference type="PANTHER" id="PTHR46470:SF2">
    <property type="entry name" value="GLYCERALDEHYDE 3-PHOSPHATE PHOSPHATASE"/>
    <property type="match status" value="1"/>
</dbReference>
<dbReference type="Proteomes" id="UP000565576">
    <property type="component" value="Unassembled WGS sequence"/>
</dbReference>
<dbReference type="AlphaFoldDB" id="A0A7X0IMD2"/>
<dbReference type="PANTHER" id="PTHR46470">
    <property type="entry name" value="N-ACYLNEURAMINATE-9-PHOSPHATASE"/>
    <property type="match status" value="1"/>
</dbReference>
<dbReference type="Gene3D" id="3.40.50.1000">
    <property type="entry name" value="HAD superfamily/HAD-like"/>
    <property type="match status" value="1"/>
</dbReference>
<name>A0A7X0IMD2_9HYPH</name>
<proteinExistence type="predicted"/>
<gene>
    <name evidence="5" type="ORF">GGD46_000891</name>
</gene>
<dbReference type="InterPro" id="IPR006439">
    <property type="entry name" value="HAD-SF_hydro_IA"/>
</dbReference>
<protein>
    <submittedName>
        <fullName evidence="5">Putative hydrolase of the HAD superfamily</fullName>
    </submittedName>
</protein>
<keyword evidence="3 5" id="KW-0378">Hydrolase</keyword>
<keyword evidence="4" id="KW-0460">Magnesium</keyword>
<dbReference type="GO" id="GO:0044281">
    <property type="term" value="P:small molecule metabolic process"/>
    <property type="evidence" value="ECO:0007669"/>
    <property type="project" value="UniProtKB-ARBA"/>
</dbReference>
<dbReference type="NCBIfam" id="TIGR01549">
    <property type="entry name" value="HAD-SF-IA-v1"/>
    <property type="match status" value="1"/>
</dbReference>
<dbReference type="SFLD" id="SFLDG01129">
    <property type="entry name" value="C1.5:_HAD__Beta-PGM__Phosphata"/>
    <property type="match status" value="1"/>
</dbReference>
<dbReference type="SFLD" id="SFLDS00003">
    <property type="entry name" value="Haloacid_Dehalogenase"/>
    <property type="match status" value="1"/>
</dbReference>
<dbReference type="InterPro" id="IPR051400">
    <property type="entry name" value="HAD-like_hydrolase"/>
</dbReference>
<dbReference type="NCBIfam" id="TIGR01509">
    <property type="entry name" value="HAD-SF-IA-v3"/>
    <property type="match status" value="1"/>
</dbReference>
<evidence type="ECO:0000313" key="5">
    <source>
        <dbReference type="EMBL" id="MBB6483648.1"/>
    </source>
</evidence>
<accession>A0A7X0IMD2</accession>
<evidence type="ECO:0000256" key="2">
    <source>
        <dbReference type="ARBA" id="ARBA00022723"/>
    </source>
</evidence>
<dbReference type="RefSeq" id="WP_184702138.1">
    <property type="nucleotide sequence ID" value="NZ_JACHBG010000001.1"/>
</dbReference>
<dbReference type="GO" id="GO:0016791">
    <property type="term" value="F:phosphatase activity"/>
    <property type="evidence" value="ECO:0007669"/>
    <property type="project" value="TreeGrafter"/>
</dbReference>
<dbReference type="EMBL" id="JACHBG010000001">
    <property type="protein sequence ID" value="MBB6483648.1"/>
    <property type="molecule type" value="Genomic_DNA"/>
</dbReference>
<dbReference type="SUPFAM" id="SSF56784">
    <property type="entry name" value="HAD-like"/>
    <property type="match status" value="1"/>
</dbReference>
<dbReference type="Pfam" id="PF00702">
    <property type="entry name" value="Hydrolase"/>
    <property type="match status" value="1"/>
</dbReference>
<evidence type="ECO:0000313" key="6">
    <source>
        <dbReference type="Proteomes" id="UP000565576"/>
    </source>
</evidence>
<dbReference type="GO" id="GO:0046872">
    <property type="term" value="F:metal ion binding"/>
    <property type="evidence" value="ECO:0007669"/>
    <property type="project" value="UniProtKB-KW"/>
</dbReference>
<dbReference type="InterPro" id="IPR036412">
    <property type="entry name" value="HAD-like_sf"/>
</dbReference>
<organism evidence="5 6">
    <name type="scientific">Rhizobium lusitanum</name>
    <dbReference type="NCBI Taxonomy" id="293958"/>
    <lineage>
        <taxon>Bacteria</taxon>
        <taxon>Pseudomonadati</taxon>
        <taxon>Pseudomonadota</taxon>
        <taxon>Alphaproteobacteria</taxon>
        <taxon>Hyphomicrobiales</taxon>
        <taxon>Rhizobiaceae</taxon>
        <taxon>Rhizobium/Agrobacterium group</taxon>
        <taxon>Rhizobium</taxon>
    </lineage>
</organism>